<dbReference type="SUPFAM" id="SSF56112">
    <property type="entry name" value="Protein kinase-like (PK-like)"/>
    <property type="match status" value="1"/>
</dbReference>
<comment type="caution">
    <text evidence="2">The sequence shown here is derived from an EMBL/GenBank/DDBJ whole genome shotgun (WGS) entry which is preliminary data.</text>
</comment>
<keyword evidence="3" id="KW-1185">Reference proteome</keyword>
<dbReference type="RefSeq" id="WP_308454321.1">
    <property type="nucleotide sequence ID" value="NZ_JAJEQR010000040.1"/>
</dbReference>
<name>A0AAE3EBY8_9FIRM</name>
<dbReference type="InterPro" id="IPR051678">
    <property type="entry name" value="AGP_Transferase"/>
</dbReference>
<protein>
    <submittedName>
        <fullName evidence="2">Aminoglycoside phosphotransferase family protein</fullName>
    </submittedName>
</protein>
<dbReference type="Pfam" id="PF01636">
    <property type="entry name" value="APH"/>
    <property type="match status" value="1"/>
</dbReference>
<dbReference type="Gene3D" id="3.30.200.150">
    <property type="match status" value="1"/>
</dbReference>
<dbReference type="Gene3D" id="3.90.1200.10">
    <property type="match status" value="1"/>
</dbReference>
<dbReference type="InterPro" id="IPR011009">
    <property type="entry name" value="Kinase-like_dom_sf"/>
</dbReference>
<dbReference type="PANTHER" id="PTHR21310">
    <property type="entry name" value="AMINOGLYCOSIDE PHOSPHOTRANSFERASE-RELATED-RELATED"/>
    <property type="match status" value="1"/>
</dbReference>
<evidence type="ECO:0000259" key="1">
    <source>
        <dbReference type="Pfam" id="PF01636"/>
    </source>
</evidence>
<feature type="domain" description="Aminoglycoside phosphotransferase" evidence="1">
    <location>
        <begin position="20"/>
        <end position="254"/>
    </location>
</feature>
<organism evidence="2 3">
    <name type="scientific">Hominifimenecus microfluidus</name>
    <dbReference type="NCBI Taxonomy" id="2885348"/>
    <lineage>
        <taxon>Bacteria</taxon>
        <taxon>Bacillati</taxon>
        <taxon>Bacillota</taxon>
        <taxon>Clostridia</taxon>
        <taxon>Lachnospirales</taxon>
        <taxon>Lachnospiraceae</taxon>
        <taxon>Hominifimenecus</taxon>
    </lineage>
</organism>
<sequence length="312" mass="37124">MQELNYILKKYHLELVVKLANKNDSVVYQVNSRQGVAILKLQRDYLKHRREVTALNWMYRKGFPVPLVYVDGICGDIGYLIEEFLQGSSLLDLYVYLDEKEKKRLLYQAGTLLGRIHRTMNANELENSCWWSEEQEISKSFPDIYWFDFCRKQLNNWYDDLSECKCAGKILNQRVLESLLCVIDSLEGHADMALLHRDYGFRNIMVDNKKINGVIDFEYAVPGDMYFDLAKLIFNDLNFERDIKLREVFLCGWSRMTEKEINWEHLWLYLAYQGLGAIQWVEKQKDPRIREQNQQYKQKGEAIFLRACKEMF</sequence>
<gene>
    <name evidence="2" type="ORF">LKD81_12660</name>
</gene>
<reference evidence="2" key="1">
    <citation type="submission" date="2021-10" db="EMBL/GenBank/DDBJ databases">
        <title>Anaerobic single-cell dispensing facilitates the cultivation of human gut bacteria.</title>
        <authorList>
            <person name="Afrizal A."/>
        </authorList>
    </citation>
    <scope>NUCLEOTIDE SEQUENCE</scope>
    <source>
        <strain evidence="2">CLA-AA-H215</strain>
    </source>
</reference>
<proteinExistence type="predicted"/>
<dbReference type="Proteomes" id="UP001198182">
    <property type="component" value="Unassembled WGS sequence"/>
</dbReference>
<evidence type="ECO:0000313" key="3">
    <source>
        <dbReference type="Proteomes" id="UP001198182"/>
    </source>
</evidence>
<accession>A0AAE3EBY8</accession>
<dbReference type="InterPro" id="IPR002575">
    <property type="entry name" value="Aminoglycoside_PTrfase"/>
</dbReference>
<dbReference type="AlphaFoldDB" id="A0AAE3EBY8"/>
<evidence type="ECO:0000313" key="2">
    <source>
        <dbReference type="EMBL" id="MCC2231837.1"/>
    </source>
</evidence>
<dbReference type="EMBL" id="JAJEQR010000040">
    <property type="protein sequence ID" value="MCC2231837.1"/>
    <property type="molecule type" value="Genomic_DNA"/>
</dbReference>